<evidence type="ECO:0000313" key="13">
    <source>
        <dbReference type="Proteomes" id="UP000198729"/>
    </source>
</evidence>
<dbReference type="CDD" id="cd00082">
    <property type="entry name" value="HisKA"/>
    <property type="match status" value="1"/>
</dbReference>
<evidence type="ECO:0000313" key="12">
    <source>
        <dbReference type="EMBL" id="SCZ86304.1"/>
    </source>
</evidence>
<feature type="coiled-coil region" evidence="9">
    <location>
        <begin position="489"/>
        <end position="537"/>
    </location>
</feature>
<feature type="transmembrane region" description="Helical" evidence="10">
    <location>
        <begin position="32"/>
        <end position="57"/>
    </location>
</feature>
<keyword evidence="10" id="KW-1133">Transmembrane helix</keyword>
<keyword evidence="3" id="KW-0597">Phosphoprotein</keyword>
<comment type="catalytic activity">
    <reaction evidence="1">
        <text>ATP + protein L-histidine = ADP + protein N-phospho-L-histidine.</text>
        <dbReference type="EC" id="2.7.13.3"/>
    </reaction>
</comment>
<dbReference type="NCBIfam" id="TIGR02916">
    <property type="entry name" value="PEP_his_kin"/>
    <property type="match status" value="1"/>
</dbReference>
<keyword evidence="5" id="KW-0547">Nucleotide-binding</keyword>
<dbReference type="InterPro" id="IPR004358">
    <property type="entry name" value="Sig_transdc_His_kin-like_C"/>
</dbReference>
<keyword evidence="10" id="KW-0812">Transmembrane</keyword>
<name>A0A1G5SGJ1_9PROT</name>
<dbReference type="GO" id="GO:0005524">
    <property type="term" value="F:ATP binding"/>
    <property type="evidence" value="ECO:0007669"/>
    <property type="project" value="UniProtKB-KW"/>
</dbReference>
<dbReference type="GO" id="GO:0000155">
    <property type="term" value="F:phosphorelay sensor kinase activity"/>
    <property type="evidence" value="ECO:0007669"/>
    <property type="project" value="InterPro"/>
</dbReference>
<dbReference type="InterPro" id="IPR003594">
    <property type="entry name" value="HATPase_dom"/>
</dbReference>
<evidence type="ECO:0000256" key="6">
    <source>
        <dbReference type="ARBA" id="ARBA00022777"/>
    </source>
</evidence>
<gene>
    <name evidence="12" type="ORF">NSMM_510022</name>
</gene>
<evidence type="ECO:0000256" key="1">
    <source>
        <dbReference type="ARBA" id="ARBA00000085"/>
    </source>
</evidence>
<evidence type="ECO:0000256" key="3">
    <source>
        <dbReference type="ARBA" id="ARBA00022553"/>
    </source>
</evidence>
<feature type="transmembrane region" description="Helical" evidence="10">
    <location>
        <begin position="203"/>
        <end position="221"/>
    </location>
</feature>
<evidence type="ECO:0000256" key="7">
    <source>
        <dbReference type="ARBA" id="ARBA00022840"/>
    </source>
</evidence>
<evidence type="ECO:0000256" key="5">
    <source>
        <dbReference type="ARBA" id="ARBA00022741"/>
    </source>
</evidence>
<dbReference type="CDD" id="cd00075">
    <property type="entry name" value="HATPase"/>
    <property type="match status" value="1"/>
</dbReference>
<dbReference type="RefSeq" id="WP_176753945.1">
    <property type="nucleotide sequence ID" value="NZ_FMWO01000060.1"/>
</dbReference>
<feature type="transmembrane region" description="Helical" evidence="10">
    <location>
        <begin position="233"/>
        <end position="257"/>
    </location>
</feature>
<keyword evidence="13" id="KW-1185">Reference proteome</keyword>
<feature type="domain" description="Histidine kinase" evidence="11">
    <location>
        <begin position="484"/>
        <end position="686"/>
    </location>
</feature>
<dbReference type="Gene3D" id="3.30.565.10">
    <property type="entry name" value="Histidine kinase-like ATPase, C-terminal domain"/>
    <property type="match status" value="1"/>
</dbReference>
<dbReference type="AlphaFoldDB" id="A0A1G5SGJ1"/>
<dbReference type="EC" id="2.7.13.3" evidence="2"/>
<dbReference type="InterPro" id="IPR036097">
    <property type="entry name" value="HisK_dim/P_sf"/>
</dbReference>
<dbReference type="Proteomes" id="UP000198729">
    <property type="component" value="Unassembled WGS sequence"/>
</dbReference>
<evidence type="ECO:0000259" key="11">
    <source>
        <dbReference type="PROSITE" id="PS50109"/>
    </source>
</evidence>
<evidence type="ECO:0000256" key="2">
    <source>
        <dbReference type="ARBA" id="ARBA00012438"/>
    </source>
</evidence>
<dbReference type="InterPro" id="IPR003661">
    <property type="entry name" value="HisK_dim/P_dom"/>
</dbReference>
<dbReference type="PRINTS" id="PR00344">
    <property type="entry name" value="BCTRLSENSOR"/>
</dbReference>
<proteinExistence type="predicted"/>
<reference evidence="12 13" key="1">
    <citation type="submission" date="2016-10" db="EMBL/GenBank/DDBJ databases">
        <authorList>
            <person name="de Groot N.N."/>
        </authorList>
    </citation>
    <scope>NUCLEOTIDE SEQUENCE [LARGE SCALE GENOMIC DNA]</scope>
    <source>
        <strain evidence="12">1</strain>
    </source>
</reference>
<dbReference type="Pfam" id="PF02518">
    <property type="entry name" value="HATPase_c"/>
    <property type="match status" value="1"/>
</dbReference>
<evidence type="ECO:0000256" key="4">
    <source>
        <dbReference type="ARBA" id="ARBA00022679"/>
    </source>
</evidence>
<keyword evidence="8" id="KW-0902">Two-component regulatory system</keyword>
<keyword evidence="9" id="KW-0175">Coiled coil</keyword>
<dbReference type="STRING" id="51642.NSMM_510022"/>
<organism evidence="12 13">
    <name type="scientific">Nitrosomonas mobilis</name>
    <dbReference type="NCBI Taxonomy" id="51642"/>
    <lineage>
        <taxon>Bacteria</taxon>
        <taxon>Pseudomonadati</taxon>
        <taxon>Pseudomonadota</taxon>
        <taxon>Betaproteobacteria</taxon>
        <taxon>Nitrosomonadales</taxon>
        <taxon>Nitrosomonadaceae</taxon>
        <taxon>Nitrosomonas</taxon>
    </lineage>
</organism>
<feature type="transmembrane region" description="Helical" evidence="10">
    <location>
        <begin position="269"/>
        <end position="293"/>
    </location>
</feature>
<feature type="transmembrane region" description="Helical" evidence="10">
    <location>
        <begin position="99"/>
        <end position="121"/>
    </location>
</feature>
<keyword evidence="7" id="KW-0067">ATP-binding</keyword>
<protein>
    <recommendedName>
        <fullName evidence="2">histidine kinase</fullName>
        <ecNumber evidence="2">2.7.13.3</ecNumber>
    </recommendedName>
</protein>
<dbReference type="SMART" id="SM00387">
    <property type="entry name" value="HATPase_c"/>
    <property type="match status" value="1"/>
</dbReference>
<dbReference type="EMBL" id="FMWO01000060">
    <property type="protein sequence ID" value="SCZ86304.1"/>
    <property type="molecule type" value="Genomic_DNA"/>
</dbReference>
<feature type="transmembrane region" description="Helical" evidence="10">
    <location>
        <begin position="133"/>
        <end position="153"/>
    </location>
</feature>
<keyword evidence="10" id="KW-0472">Membrane</keyword>
<accession>A0A1G5SGJ1</accession>
<dbReference type="PROSITE" id="PS50109">
    <property type="entry name" value="HIS_KIN"/>
    <property type="match status" value="1"/>
</dbReference>
<keyword evidence="6 12" id="KW-0418">Kinase</keyword>
<dbReference type="InterPro" id="IPR014265">
    <property type="entry name" value="XrtA/PrsK"/>
</dbReference>
<dbReference type="SUPFAM" id="SSF47384">
    <property type="entry name" value="Homodimeric domain of signal transducing histidine kinase"/>
    <property type="match status" value="1"/>
</dbReference>
<feature type="transmembrane region" description="Helical" evidence="10">
    <location>
        <begin position="165"/>
        <end position="183"/>
    </location>
</feature>
<feature type="transmembrane region" description="Helical" evidence="10">
    <location>
        <begin position="63"/>
        <end position="87"/>
    </location>
</feature>
<dbReference type="InterPro" id="IPR036890">
    <property type="entry name" value="HATPase_C_sf"/>
</dbReference>
<sequence>MLTGLNVASYMPASLAFLFLFILLLTSWRGRLYGLLLAIASLTASVWAATIAGLAYWQDTNPLLVGVLEILRHGTLTTFLFVVLNPFQPHETKADLPHIRSSIIAVGLFYLASLIYVIFFGQTHSDDWGHDSVLNNNFLIGVMMAIIGMILVEQYYRNAPQEQRWGIKFICLGLGTIFVYDFYLYSDALLFKKINTDIWAARGWVNALVVPLIAISAARNPKWAVGIAVSRKIMFYSSALFGAAIYLLLMSAAGYYIRYSGGSWGTVFQLIFLFGAAVLLVILLFSGTARAWLKIFISKHFFSYSYDYREEWLRFTHTLSEQETELRIRVIRSLAQLVESPAGGLWYLSEQGSYQPIARWNIPDVIHEAVDAGTPFCVFLKQHSWVVDLYQHDSEPQQYAAMVLPDWLPTIPKARWVVPLMLHANLIGFVVLTEPRSKINFNWEVRDLLKVSASQAASYLAQHETAQALSMARQFESFNRMSTFIVHDIKNLIAQLSLLVTNAEKHKNNPEFQQDMLETLSLSVNKMKRLLEKLSSAGKEENTKLVLLEEVLQQVVDSKLFYEPVPKLEILDRNLLVKADSSRLRRVLSHLVQNAIEATPRDGQVQVKLLLKDNWVMIEIRDTGHGMSEQFIQEKLFKPFESTKTAGMGVGVFESREYITELGGKILVFSKVRQGTVFNVMLQQVNV</sequence>
<feature type="transmembrane region" description="Helical" evidence="10">
    <location>
        <begin position="6"/>
        <end position="25"/>
    </location>
</feature>
<evidence type="ECO:0000256" key="9">
    <source>
        <dbReference type="SAM" id="Coils"/>
    </source>
</evidence>
<keyword evidence="4" id="KW-0808">Transferase</keyword>
<dbReference type="PANTHER" id="PTHR43065">
    <property type="entry name" value="SENSOR HISTIDINE KINASE"/>
    <property type="match status" value="1"/>
</dbReference>
<dbReference type="SUPFAM" id="SSF55874">
    <property type="entry name" value="ATPase domain of HSP90 chaperone/DNA topoisomerase II/histidine kinase"/>
    <property type="match status" value="1"/>
</dbReference>
<evidence type="ECO:0000256" key="10">
    <source>
        <dbReference type="SAM" id="Phobius"/>
    </source>
</evidence>
<evidence type="ECO:0000256" key="8">
    <source>
        <dbReference type="ARBA" id="ARBA00023012"/>
    </source>
</evidence>
<dbReference type="SUPFAM" id="SSF55781">
    <property type="entry name" value="GAF domain-like"/>
    <property type="match status" value="1"/>
</dbReference>
<dbReference type="PANTHER" id="PTHR43065:SF46">
    <property type="entry name" value="C4-DICARBOXYLATE TRANSPORT SENSOR PROTEIN DCTB"/>
    <property type="match status" value="1"/>
</dbReference>
<dbReference type="InterPro" id="IPR005467">
    <property type="entry name" value="His_kinase_dom"/>
</dbReference>